<gene>
    <name evidence="9" type="ORF">FWILDA_LOCUS6632</name>
</gene>
<evidence type="ECO:0000256" key="2">
    <source>
        <dbReference type="ARBA" id="ARBA00010050"/>
    </source>
</evidence>
<dbReference type="InterPro" id="IPR000744">
    <property type="entry name" value="NSF_attach"/>
</dbReference>
<evidence type="ECO:0000313" key="10">
    <source>
        <dbReference type="Proteomes" id="UP001153678"/>
    </source>
</evidence>
<evidence type="ECO:0000256" key="3">
    <source>
        <dbReference type="ARBA" id="ARBA00022448"/>
    </source>
</evidence>
<evidence type="ECO:0000256" key="4">
    <source>
        <dbReference type="ARBA" id="ARBA00022892"/>
    </source>
</evidence>
<keyword evidence="3" id="KW-0813">Transport</keyword>
<dbReference type="SUPFAM" id="SSF48452">
    <property type="entry name" value="TPR-like"/>
    <property type="match status" value="1"/>
</dbReference>
<evidence type="ECO:0000256" key="8">
    <source>
        <dbReference type="ARBA" id="ARBA00042485"/>
    </source>
</evidence>
<evidence type="ECO:0000313" key="9">
    <source>
        <dbReference type="EMBL" id="CAI2174517.1"/>
    </source>
</evidence>
<accession>A0A9W4SNB2</accession>
<dbReference type="GO" id="GO:0019905">
    <property type="term" value="F:syntaxin binding"/>
    <property type="evidence" value="ECO:0007669"/>
    <property type="project" value="TreeGrafter"/>
</dbReference>
<dbReference type="PANTHER" id="PTHR13768">
    <property type="entry name" value="SOLUBLE NSF ATTACHMENT PROTEIN SNAP"/>
    <property type="match status" value="1"/>
</dbReference>
<dbReference type="GO" id="GO:0031201">
    <property type="term" value="C:SNARE complex"/>
    <property type="evidence" value="ECO:0007669"/>
    <property type="project" value="TreeGrafter"/>
</dbReference>
<evidence type="ECO:0000256" key="5">
    <source>
        <dbReference type="ARBA" id="ARBA00022927"/>
    </source>
</evidence>
<dbReference type="AlphaFoldDB" id="A0A9W4SNB2"/>
<dbReference type="GO" id="GO:0006886">
    <property type="term" value="P:intracellular protein transport"/>
    <property type="evidence" value="ECO:0007669"/>
    <property type="project" value="InterPro"/>
</dbReference>
<dbReference type="PANTHER" id="PTHR13768:SF2">
    <property type="entry name" value="GAMMA-SOLUBLE NSF ATTACHMENT PROTEIN"/>
    <property type="match status" value="1"/>
</dbReference>
<comment type="similarity">
    <text evidence="2">Belongs to the SNAP family.</text>
</comment>
<keyword evidence="6" id="KW-0472">Membrane</keyword>
<evidence type="ECO:0000256" key="7">
    <source>
        <dbReference type="ARBA" id="ARBA00040047"/>
    </source>
</evidence>
<comment type="subcellular location">
    <subcellularLocation>
        <location evidence="1">Membrane</location>
        <topology evidence="1">Peripheral membrane protein</topology>
    </subcellularLocation>
</comment>
<evidence type="ECO:0000256" key="6">
    <source>
        <dbReference type="ARBA" id="ARBA00023136"/>
    </source>
</evidence>
<dbReference type="OrthoDB" id="9984275at2759"/>
<dbReference type="Proteomes" id="UP001153678">
    <property type="component" value="Unassembled WGS sequence"/>
</dbReference>
<dbReference type="EMBL" id="CAMKVN010001220">
    <property type="protein sequence ID" value="CAI2174517.1"/>
    <property type="molecule type" value="Genomic_DNA"/>
</dbReference>
<keyword evidence="10" id="KW-1185">Reference proteome</keyword>
<dbReference type="Pfam" id="PF14938">
    <property type="entry name" value="SNAP"/>
    <property type="match status" value="1"/>
</dbReference>
<dbReference type="GO" id="GO:0005774">
    <property type="term" value="C:vacuolar membrane"/>
    <property type="evidence" value="ECO:0007669"/>
    <property type="project" value="TreeGrafter"/>
</dbReference>
<dbReference type="InterPro" id="IPR011990">
    <property type="entry name" value="TPR-like_helical_dom_sf"/>
</dbReference>
<keyword evidence="4" id="KW-0931">ER-Golgi transport</keyword>
<dbReference type="Gene3D" id="1.25.40.10">
    <property type="entry name" value="Tetratricopeptide repeat domain"/>
    <property type="match status" value="1"/>
</dbReference>
<keyword evidence="5" id="KW-0653">Protein transport</keyword>
<evidence type="ECO:0000256" key="1">
    <source>
        <dbReference type="ARBA" id="ARBA00004170"/>
    </source>
</evidence>
<name>A0A9W4SNB2_9GLOM</name>
<dbReference type="GO" id="GO:0005483">
    <property type="term" value="F:soluble NSF attachment protein activity"/>
    <property type="evidence" value="ECO:0007669"/>
    <property type="project" value="TreeGrafter"/>
</dbReference>
<reference evidence="9" key="1">
    <citation type="submission" date="2022-08" db="EMBL/GenBank/DDBJ databases">
        <authorList>
            <person name="Kallberg Y."/>
            <person name="Tangrot J."/>
            <person name="Rosling A."/>
        </authorList>
    </citation>
    <scope>NUCLEOTIDE SEQUENCE</scope>
    <source>
        <strain evidence="9">Wild A</strain>
    </source>
</reference>
<comment type="caution">
    <text evidence="9">The sequence shown here is derived from an EMBL/GenBank/DDBJ whole genome shotgun (WGS) entry which is preliminary data.</text>
</comment>
<organism evidence="9 10">
    <name type="scientific">Funneliformis geosporum</name>
    <dbReference type="NCBI Taxonomy" id="1117311"/>
    <lineage>
        <taxon>Eukaryota</taxon>
        <taxon>Fungi</taxon>
        <taxon>Fungi incertae sedis</taxon>
        <taxon>Mucoromycota</taxon>
        <taxon>Glomeromycotina</taxon>
        <taxon>Glomeromycetes</taxon>
        <taxon>Glomerales</taxon>
        <taxon>Glomeraceae</taxon>
        <taxon>Funneliformis</taxon>
    </lineage>
</organism>
<sequence>MNGNMEKFQTKPKNLKANISNYGCVNDLDQDYSPKITTTYNPPNPPSWYPPESFGEDRDNGIFLVDKITIARQKQTTRQFSLKPMDEDEFMALSAWDDDNSSNLVVTNSERNEAQYMNENSFSKNSSDTTNIANNVDVYDDDTASMASMSTCSTATTSDLYPSVMHVTLNDLINFKKRRDSMQNNINNYNKSIDTTSVINKGKQRIVNFKDEIVESPGESSKKLMEMESSALSIISNDSSTIKDNNSSHKEVISEISITIPLNYPKISTEEQEAIKIDKQNKLRAWVKCLWPQPRLPGSRQLSFGLNPRSLSKRNLNPSIVGIVVMQKSVPMILTAILKGTKHPKKEIDRNGQIKFTGEPVIIKGVYDPREYLLLHCPTYQNPPCYNGNPKNPWTEHFLLNKILPRLSSEAIKVQNEVGLFLTVRESLLWGLEHSPIFQCRTCTNVQHSFSRKFNYKGVREHLFSSKHAVSYINEEEMIRVNPKDFMMAFYRNLPPMIDLFKFFNKLLVGQPSVPEFKLDDYYCFNVVSFKDGTATYVGFLDKWYLWSKIEVVGSSGRGDRLFGRRKKGSVIEMQNIEGLAYGDKEAAIKAKGMKDYHKAAKSFLSAAKQFKKVGDDSNLLEAANCYEDAYKAFQQTKQTDRALEALEKAASIYESSDRQSTRAARVYEILAEQYKKPNSIQHNLKKALEMHRKSAELFELDGDGRFLFSLISQAELSAELGYFEQAISLFDNITILSANDSILSFKVKSHVFLQCLCIIALGDWVRLEKRFQQCIEDYPSFADSRESCQEYDQLTTLSSWQTHTLLGAKKALEVEDLR</sequence>
<protein>
    <recommendedName>
        <fullName evidence="7">Gamma-soluble NSF attachment protein</fullName>
    </recommendedName>
    <alternativeName>
        <fullName evidence="8">N-ethylmaleimide-sensitive factor attachment protein gamma</fullName>
    </alternativeName>
</protein>
<dbReference type="GO" id="GO:0016192">
    <property type="term" value="P:vesicle-mediated transport"/>
    <property type="evidence" value="ECO:0007669"/>
    <property type="project" value="UniProtKB-KW"/>
</dbReference>
<proteinExistence type="inferred from homology"/>